<dbReference type="Gene3D" id="2.130.10.10">
    <property type="entry name" value="YVTN repeat-like/Quinoprotein amine dehydrogenase"/>
    <property type="match status" value="1"/>
</dbReference>
<feature type="non-terminal residue" evidence="3">
    <location>
        <position position="1"/>
    </location>
</feature>
<dbReference type="InterPro" id="IPR027417">
    <property type="entry name" value="P-loop_NTPase"/>
</dbReference>
<dbReference type="Pfam" id="PF05729">
    <property type="entry name" value="NACHT"/>
    <property type="match status" value="1"/>
</dbReference>
<proteinExistence type="predicted"/>
<dbReference type="SUPFAM" id="SSF52540">
    <property type="entry name" value="P-loop containing nucleoside triphosphate hydrolases"/>
    <property type="match status" value="1"/>
</dbReference>
<gene>
    <name evidence="3" type="ORF">TPC1_16173</name>
</gene>
<evidence type="ECO:0000313" key="3">
    <source>
        <dbReference type="EMBL" id="JAP92015.1"/>
    </source>
</evidence>
<accession>A0A146K894</accession>
<dbReference type="InterPro" id="IPR015943">
    <property type="entry name" value="WD40/YVTN_repeat-like_dom_sf"/>
</dbReference>
<dbReference type="EMBL" id="GDID01004591">
    <property type="protein sequence ID" value="JAP92015.1"/>
    <property type="molecule type" value="Transcribed_RNA"/>
</dbReference>
<dbReference type="SUPFAM" id="SSF141571">
    <property type="entry name" value="Pentapeptide repeat-like"/>
    <property type="match status" value="1"/>
</dbReference>
<dbReference type="InterPro" id="IPR011047">
    <property type="entry name" value="Quinoprotein_ADH-like_sf"/>
</dbReference>
<dbReference type="InterPro" id="IPR007111">
    <property type="entry name" value="NACHT_NTPase"/>
</dbReference>
<sequence>LGGCGSNAIAEQTKNQVQNPEKISLVSPAPELTDQQIYTDEYVDADILQLITALFDVIQSGEVTKRNAILHQIKQIDFTKTVKINNPINLFNQVLEGMINNSFLYVETWVKQIVCHSASHILYRVYLKNKQENTPLLQETKDGWVEQVEKIQKLIGASSNQTNGLKFELDVLLAGAKVLSITKGDMKSKVLDFIKSVIDAATSAISGDFEALQNLGISTLEMLFKLAIKKVDEYWFLKVLAISYTHSLAAKNKKDLEQVLAILEKNLNGDWHVVYAGVELISELIKAGISTITLWETLQNMSDHLQWRVREKVADLCIQHSDSKDLIVQSQISLIYARMFLGEKDKNVLSTLKDEKNIKKTKQMLQRSWEKIEDEKKKEALEKQAEIQKLEDLIKNTSKSNQDQLLKLQMQLQEQIDGQFQSNQHLAEFATLFDQKFSFISEIKEKLYQQHETLKVMLQMMRQTMGRTPKEIKEELIKKQQQFVEQRAKKKQIMVKQRGVTNIKNVDDPKKSIQADKYVLDFIENAESQVCLVQGAAGSGKTEFAYEILQEILEQQTDIIPILVHLPQLKDKMNGVMQESLVKYCNCSEKEIYNFKNMRYRLLIILEGYDEINDMRNIYNSNNFSDWNCKLIVTCRQSFLMTNATYCDLFLPDNYRLSQFQEIFLLQFNKLQIQEYIQKFIEQNKESSNFCGWHEPEMYINQFSKFPSINDLISTPFMLVMFVDVLPSIIKENQDKDFYVSDLYQKFIDNWFARQKAKEEKENSLHGKKSRTQIVNAYMKFSMDFAVELFKQDQNFEEYDPDDQVFYKYLNPDDEIATANRNGAPITQVDNCYSFIQNTIQEFFVCLAIIQQTKKLNESKIQNYYYDYLINEKKITKIAILEFLAEMIEKDAGLGKQLLNIVMLSKSDKKLIIAASNAMSILNFAEFQFVGLDLSNVDIREANLSNAILDQVNFQGAQLQNVDFKKAWIQNVNFSDADLTGADFGIDNTKYLEIPSSYNHKLDHSKMRFSYSENVMAIPGYCNGESKVFLTDFKSTKIFDLPQDTSVNVIKYNKNDTLIAVTFTDQTKNTKGFRIWGMQNGNLVHEKEIQITQFQNSLHDIYFLKNNDDFIYIVGNQVLFFDAGCQLLEKFDGSNVNSDIQHFAYDEVNQQLFISHNKRIQENENDEKEVTYSIQRYKKESNNFVPTVESQVVGDILIQEDKLVVINDNGIFVHNLYTHTMLNSKLESFKAETRKISNSTSKNIFIVELQNSLSQIRIFETKSLKQINRVVDVDAIQIVYCSKKVKMVVVNHFNELFEVKMHSDCAEKTIHINGITSFSFDKDILYSNSDDAFISWNLQTGKLKKSFKRTINAVSKDSALIFIEGTKQLQIYDNKKGKIISKHKLDPNIQYKILKKYFDDQLNLFCLVVNSERKYQLITHKFEQNQWQVQDFDNSSFIHRNSMKNSIITSIIKDKILISENLGQSSIIKLFDIKKMQQTSQFATDLVNTVKMSPNCDTFLVATKNFVYLHKTNDQSIIYQFKINDCVKIKFLEKNCQYFICAQVSAIKNDKLDVEEEDEDDDESYNFETQLTNYFKIDVENKQIFQIKVCLNELFTINSSLSIFDQLKFNQSLSKAIAIPDLGYGCYVFDFIQATIKYIYTNSTIQVAVFSPDNKQIIIGNTNGSIQVYDSTTLQLMWTTWNNELSMYNIKMANAKCVDKILDFIKQQESFDCLLEINKVKMEEFLDDRFVINVEKEQEIETQLPDYPEIMAKIETTREFNQLSEDSYEISESDYSIQEQSEPMASYYDFETVLSDSD</sequence>
<name>A0A146K894_9EUKA</name>
<dbReference type="InterPro" id="IPR001646">
    <property type="entry name" value="5peptide_repeat"/>
</dbReference>
<feature type="domain" description="NACHT" evidence="2">
    <location>
        <begin position="530"/>
        <end position="682"/>
    </location>
</feature>
<reference evidence="3" key="1">
    <citation type="submission" date="2015-07" db="EMBL/GenBank/DDBJ databases">
        <title>Adaptation to a free-living lifestyle via gene acquisitions in the diplomonad Trepomonas sp. PC1.</title>
        <authorList>
            <person name="Xu F."/>
            <person name="Jerlstrom-Hultqvist J."/>
            <person name="Kolisko M."/>
            <person name="Simpson A.G.B."/>
            <person name="Roger A.J."/>
            <person name="Svard S.G."/>
            <person name="Andersson J.O."/>
        </authorList>
    </citation>
    <scope>NUCLEOTIDE SEQUENCE</scope>
    <source>
        <strain evidence="3">PC1</strain>
    </source>
</reference>
<protein>
    <submittedName>
        <fullName evidence="3">Pentapeptide repeats-containing protein</fullName>
    </submittedName>
</protein>
<keyword evidence="1" id="KW-0175">Coiled coil</keyword>
<organism evidence="3">
    <name type="scientific">Trepomonas sp. PC1</name>
    <dbReference type="NCBI Taxonomy" id="1076344"/>
    <lineage>
        <taxon>Eukaryota</taxon>
        <taxon>Metamonada</taxon>
        <taxon>Diplomonadida</taxon>
        <taxon>Hexamitidae</taxon>
        <taxon>Hexamitinae</taxon>
        <taxon>Trepomonas</taxon>
    </lineage>
</organism>
<dbReference type="Gene3D" id="2.160.20.80">
    <property type="entry name" value="E3 ubiquitin-protein ligase SopA"/>
    <property type="match status" value="1"/>
</dbReference>
<evidence type="ECO:0000256" key="1">
    <source>
        <dbReference type="SAM" id="Coils"/>
    </source>
</evidence>
<feature type="coiled-coil region" evidence="1">
    <location>
        <begin position="371"/>
        <end position="400"/>
    </location>
</feature>
<dbReference type="Gene3D" id="3.40.50.300">
    <property type="entry name" value="P-loop containing nucleotide triphosphate hydrolases"/>
    <property type="match status" value="1"/>
</dbReference>
<evidence type="ECO:0000259" key="2">
    <source>
        <dbReference type="Pfam" id="PF05729"/>
    </source>
</evidence>
<dbReference type="Pfam" id="PF00805">
    <property type="entry name" value="Pentapeptide"/>
    <property type="match status" value="2"/>
</dbReference>
<dbReference type="SUPFAM" id="SSF50998">
    <property type="entry name" value="Quinoprotein alcohol dehydrogenase-like"/>
    <property type="match status" value="1"/>
</dbReference>